<comment type="subcellular location">
    <subcellularLocation>
        <location evidence="1 10">Cell outer membrane</location>
        <topology evidence="1 10">Multi-pass membrane protein</topology>
    </subcellularLocation>
</comment>
<dbReference type="GO" id="GO:0015344">
    <property type="term" value="F:siderophore uptake transmembrane transporter activity"/>
    <property type="evidence" value="ECO:0007669"/>
    <property type="project" value="TreeGrafter"/>
</dbReference>
<dbReference type="InterPro" id="IPR000531">
    <property type="entry name" value="Beta-barrel_TonB"/>
</dbReference>
<feature type="domain" description="TonB-dependent receptor plug" evidence="14">
    <location>
        <begin position="50"/>
        <end position="165"/>
    </location>
</feature>
<name>A0A0E3CEI9_9BURK</name>
<keyword evidence="6 11" id="KW-0798">TonB box</keyword>
<evidence type="ECO:0000313" key="16">
    <source>
        <dbReference type="Proteomes" id="UP000029549"/>
    </source>
</evidence>
<evidence type="ECO:0000256" key="4">
    <source>
        <dbReference type="ARBA" id="ARBA00022452"/>
    </source>
</evidence>
<dbReference type="InterPro" id="IPR039426">
    <property type="entry name" value="TonB-dep_rcpt-like"/>
</dbReference>
<evidence type="ECO:0000256" key="9">
    <source>
        <dbReference type="ARBA" id="ARBA00023237"/>
    </source>
</evidence>
<evidence type="ECO:0000259" key="14">
    <source>
        <dbReference type="Pfam" id="PF07715"/>
    </source>
</evidence>
<organism evidence="15 16">
    <name type="scientific">Comamonas thiooxydans</name>
    <dbReference type="NCBI Taxonomy" id="363952"/>
    <lineage>
        <taxon>Bacteria</taxon>
        <taxon>Pseudomonadati</taxon>
        <taxon>Pseudomonadota</taxon>
        <taxon>Betaproteobacteria</taxon>
        <taxon>Burkholderiales</taxon>
        <taxon>Comamonadaceae</taxon>
        <taxon>Comamonas</taxon>
    </lineage>
</organism>
<dbReference type="Pfam" id="PF07715">
    <property type="entry name" value="Plug"/>
    <property type="match status" value="1"/>
</dbReference>
<comment type="caution">
    <text evidence="15">The sequence shown here is derived from an EMBL/GenBank/DDBJ whole genome shotgun (WGS) entry which is preliminary data.</text>
</comment>
<protein>
    <submittedName>
        <fullName evidence="15">Ligand-gated channel</fullName>
    </submittedName>
</protein>
<dbReference type="PROSITE" id="PS52016">
    <property type="entry name" value="TONB_DEPENDENT_REC_3"/>
    <property type="match status" value="1"/>
</dbReference>
<dbReference type="PANTHER" id="PTHR30069:SF39">
    <property type="entry name" value="BLL6183 PROTEIN"/>
    <property type="match status" value="1"/>
</dbReference>
<comment type="similarity">
    <text evidence="2 10 11">Belongs to the TonB-dependent receptor family.</text>
</comment>
<evidence type="ECO:0000256" key="10">
    <source>
        <dbReference type="PROSITE-ProRule" id="PRU01360"/>
    </source>
</evidence>
<evidence type="ECO:0000313" key="15">
    <source>
        <dbReference type="EMBL" id="KGH08335.1"/>
    </source>
</evidence>
<dbReference type="InterPro" id="IPR036942">
    <property type="entry name" value="Beta-barrel_TonB_sf"/>
</dbReference>
<keyword evidence="8" id="KW-0675">Receptor</keyword>
<keyword evidence="4 10" id="KW-1134">Transmembrane beta strand</keyword>
<evidence type="ECO:0000256" key="12">
    <source>
        <dbReference type="SAM" id="MobiDB-lite"/>
    </source>
</evidence>
<feature type="region of interest" description="Disordered" evidence="12">
    <location>
        <begin position="1"/>
        <end position="22"/>
    </location>
</feature>
<evidence type="ECO:0000256" key="1">
    <source>
        <dbReference type="ARBA" id="ARBA00004571"/>
    </source>
</evidence>
<dbReference type="AlphaFoldDB" id="A0A0E3CEI9"/>
<evidence type="ECO:0000256" key="8">
    <source>
        <dbReference type="ARBA" id="ARBA00023170"/>
    </source>
</evidence>
<dbReference type="EMBL" id="AWTP01000123">
    <property type="protein sequence ID" value="KGH08335.1"/>
    <property type="molecule type" value="Genomic_DNA"/>
</dbReference>
<accession>A0A0E3CEI9</accession>
<dbReference type="PANTHER" id="PTHR30069">
    <property type="entry name" value="TONB-DEPENDENT OUTER MEMBRANE RECEPTOR"/>
    <property type="match status" value="1"/>
</dbReference>
<dbReference type="Gene3D" id="2.40.170.20">
    <property type="entry name" value="TonB-dependent receptor, beta-barrel domain"/>
    <property type="match status" value="1"/>
</dbReference>
<sequence length="683" mass="73357">MPVVHAQAAEQNSPPSDTPVALPTVDVIETTGPSSREPGDRAALSLKPTALPATVQQLNPEDIATTNVGRDISNVFRRVPGVLANNIDQGETGNGFRMRGFSTQGTHGADTAVYVDGVPQNIPSSQGGAGHGPVFLEWLNTEMIGSIDVIKGPNSALFGDQNRAGAVDIRTKNGGRDTPSSISVGVERYGLRRTSLVLSNTFSDVDSLFVADVYRNDGYRYDSSTNRDSFSWKLSTKRDGGLYSLRVTRYVADFTASGYLLLPQIEAGLDPRSTQANNPGFGSARRTSIVFNRAPAEGEDGWYATGYAESFNRTRGITANATNHTVGVDDRDIFGARVLRNTTFGNASLALGAELRKDRGDAYRQMYANRVPTANFVNSQFLDLLTYGVFAQGQWKATDTVKLSAGARYDRFDYDINNLKLPAASTSYKKGVFTPKLGASWSVTPKLELFANVAEGMRSPSAEQISSSGSTGPLGATGGVISQVAPSKVRSYDLGFTSSPASGWTVSGAAYYIMNTDEIVGQADGSFKSVGDTTRKGFELEARWRATPSTSVYASIGKILEAKVNNPAANTGAKLSVPATQLKAGAQHKLRLGAGQLTLNADAYLISDSPYYVGTPTTQERTMPLYTRYDLRGTYDWGQTQFSLYATFQPHKYGTEIAYGSAAGLMVSPVPRTTVGATLRYFF</sequence>
<evidence type="ECO:0000256" key="11">
    <source>
        <dbReference type="RuleBase" id="RU003357"/>
    </source>
</evidence>
<dbReference type="InterPro" id="IPR037066">
    <property type="entry name" value="Plug_dom_sf"/>
</dbReference>
<evidence type="ECO:0000256" key="3">
    <source>
        <dbReference type="ARBA" id="ARBA00022448"/>
    </source>
</evidence>
<evidence type="ECO:0000256" key="7">
    <source>
        <dbReference type="ARBA" id="ARBA00023136"/>
    </source>
</evidence>
<dbReference type="Gene3D" id="2.170.130.10">
    <property type="entry name" value="TonB-dependent receptor, plug domain"/>
    <property type="match status" value="1"/>
</dbReference>
<evidence type="ECO:0000256" key="2">
    <source>
        <dbReference type="ARBA" id="ARBA00009810"/>
    </source>
</evidence>
<dbReference type="SUPFAM" id="SSF56935">
    <property type="entry name" value="Porins"/>
    <property type="match status" value="1"/>
</dbReference>
<dbReference type="Proteomes" id="UP000029549">
    <property type="component" value="Unassembled WGS sequence"/>
</dbReference>
<gene>
    <name evidence="15" type="ORF">P608_18360</name>
</gene>
<keyword evidence="9 10" id="KW-0998">Cell outer membrane</keyword>
<dbReference type="GO" id="GO:0044718">
    <property type="term" value="P:siderophore transmembrane transport"/>
    <property type="evidence" value="ECO:0007669"/>
    <property type="project" value="TreeGrafter"/>
</dbReference>
<keyword evidence="3 10" id="KW-0813">Transport</keyword>
<evidence type="ECO:0000256" key="5">
    <source>
        <dbReference type="ARBA" id="ARBA00022692"/>
    </source>
</evidence>
<feature type="domain" description="TonB-dependent receptor-like beta-barrel" evidence="13">
    <location>
        <begin position="211"/>
        <end position="646"/>
    </location>
</feature>
<dbReference type="InterPro" id="IPR012910">
    <property type="entry name" value="Plug_dom"/>
</dbReference>
<evidence type="ECO:0000259" key="13">
    <source>
        <dbReference type="Pfam" id="PF00593"/>
    </source>
</evidence>
<proteinExistence type="inferred from homology"/>
<evidence type="ECO:0000256" key="6">
    <source>
        <dbReference type="ARBA" id="ARBA00023077"/>
    </source>
</evidence>
<dbReference type="GO" id="GO:0009279">
    <property type="term" value="C:cell outer membrane"/>
    <property type="evidence" value="ECO:0007669"/>
    <property type="project" value="UniProtKB-SubCell"/>
</dbReference>
<keyword evidence="7 10" id="KW-0472">Membrane</keyword>
<dbReference type="Pfam" id="PF00593">
    <property type="entry name" value="TonB_dep_Rec_b-barrel"/>
    <property type="match status" value="1"/>
</dbReference>
<keyword evidence="16" id="KW-1185">Reference proteome</keyword>
<reference evidence="15 16" key="1">
    <citation type="submission" date="2013-09" db="EMBL/GenBank/DDBJ databases">
        <title>High correlation between genotypes and phenotypes of environmental bacteria Comamonas testosteroni strains.</title>
        <authorList>
            <person name="Liu L."/>
            <person name="Zhu W."/>
            <person name="Xia X."/>
            <person name="Xu B."/>
            <person name="Luo M."/>
            <person name="Wang G."/>
        </authorList>
    </citation>
    <scope>NUCLEOTIDE SEQUENCE [LARGE SCALE GENOMIC DNA]</scope>
    <source>
        <strain evidence="15 16">DF2</strain>
    </source>
</reference>
<keyword evidence="5 10" id="KW-0812">Transmembrane</keyword>